<dbReference type="Pfam" id="PF07670">
    <property type="entry name" value="Gate"/>
    <property type="match status" value="1"/>
</dbReference>
<keyword evidence="1" id="KW-0472">Membrane</keyword>
<evidence type="ECO:0000259" key="2">
    <source>
        <dbReference type="Pfam" id="PF07670"/>
    </source>
</evidence>
<feature type="transmembrane region" description="Helical" evidence="1">
    <location>
        <begin position="139"/>
        <end position="162"/>
    </location>
</feature>
<evidence type="ECO:0000313" key="3">
    <source>
        <dbReference type="EMBL" id="GBO93741.1"/>
    </source>
</evidence>
<accession>A0A388SE63</accession>
<name>A0A388SE63_9BURK</name>
<gene>
    <name evidence="3" type="ORF">MESMUL_10950</name>
</gene>
<feature type="transmembrane region" description="Helical" evidence="1">
    <location>
        <begin position="37"/>
        <end position="57"/>
    </location>
</feature>
<dbReference type="GO" id="GO:0005886">
    <property type="term" value="C:plasma membrane"/>
    <property type="evidence" value="ECO:0007669"/>
    <property type="project" value="TreeGrafter"/>
</dbReference>
<dbReference type="Proteomes" id="UP000266091">
    <property type="component" value="Unassembled WGS sequence"/>
</dbReference>
<dbReference type="NCBIfam" id="NF007811">
    <property type="entry name" value="PRK10519.1"/>
    <property type="match status" value="1"/>
</dbReference>
<feature type="transmembrane region" description="Helical" evidence="1">
    <location>
        <begin position="77"/>
        <end position="97"/>
    </location>
</feature>
<reference evidence="3 4" key="1">
    <citation type="journal article" date="2018" name="Int. J. Syst. Evol. Microbiol.">
        <title>Mesosutterella multiformis gen. nov., sp. nov., a member of the family Sutterellaceae and Sutterella megalosphaeroides sp. nov., isolated from human faeces.</title>
        <authorList>
            <person name="Sakamoto M."/>
            <person name="Ikeyama N."/>
            <person name="Kunihiro T."/>
            <person name="Iino T."/>
            <person name="Yuki M."/>
            <person name="Ohkuma M."/>
        </authorList>
    </citation>
    <scope>NUCLEOTIDE SEQUENCE [LARGE SCALE GENOMIC DNA]</scope>
    <source>
        <strain evidence="3 4">4NBBH2</strain>
    </source>
</reference>
<keyword evidence="1" id="KW-0812">Transmembrane</keyword>
<sequence>MTEEKMAAAVQPERKEIVTDVFVRGAKKGWGIAIGSMLPNVVMAFVIIKALDITGILTLVGNTCGPVMEIFGLPGKAIVVLLGAWLSAGGGVGTAIALHSSGALNGTDLAILTPAIFLMGSQVQYLGRVLGVIGVSGKMVPIIMTVPVIVAILSLWVMRLIVLAS</sequence>
<comment type="caution">
    <text evidence="3">The sequence shown here is derived from an EMBL/GenBank/DDBJ whole genome shotgun (WGS) entry which is preliminary data.</text>
</comment>
<feature type="domain" description="Nucleoside transporter/FeoB GTPase Gate" evidence="2">
    <location>
        <begin position="36"/>
        <end position="152"/>
    </location>
</feature>
<evidence type="ECO:0000313" key="4">
    <source>
        <dbReference type="Proteomes" id="UP000266091"/>
    </source>
</evidence>
<dbReference type="PANTHER" id="PTHR35793">
    <property type="entry name" value="INNER MEMBRANE PROTEIN YJIG"/>
    <property type="match status" value="1"/>
</dbReference>
<dbReference type="InterPro" id="IPR011642">
    <property type="entry name" value="Gate_dom"/>
</dbReference>
<dbReference type="EMBL" id="BGZJ01000001">
    <property type="protein sequence ID" value="GBO93741.1"/>
    <property type="molecule type" value="Genomic_DNA"/>
</dbReference>
<keyword evidence="1" id="KW-1133">Transmembrane helix</keyword>
<accession>A0A401LH49</accession>
<evidence type="ECO:0000256" key="1">
    <source>
        <dbReference type="SAM" id="Phobius"/>
    </source>
</evidence>
<dbReference type="InterPro" id="IPR052549">
    <property type="entry name" value="SpmB"/>
</dbReference>
<feature type="transmembrane region" description="Helical" evidence="1">
    <location>
        <begin position="109"/>
        <end position="127"/>
    </location>
</feature>
<organism evidence="3 4">
    <name type="scientific">Mesosutterella multiformis</name>
    <dbReference type="NCBI Taxonomy" id="2259133"/>
    <lineage>
        <taxon>Bacteria</taxon>
        <taxon>Pseudomonadati</taxon>
        <taxon>Pseudomonadota</taxon>
        <taxon>Betaproteobacteria</taxon>
        <taxon>Burkholderiales</taxon>
        <taxon>Sutterellaceae</taxon>
        <taxon>Mesosutterella</taxon>
    </lineage>
</organism>
<dbReference type="AlphaFoldDB" id="A0A388SE63"/>
<proteinExistence type="predicted"/>
<keyword evidence="4" id="KW-1185">Reference proteome</keyword>
<protein>
    <recommendedName>
        <fullName evidence="2">Nucleoside transporter/FeoB GTPase Gate domain-containing protein</fullName>
    </recommendedName>
</protein>
<dbReference type="PANTHER" id="PTHR35793:SF2">
    <property type="entry name" value="INNER MEMBRANE PROTEIN YJIG"/>
    <property type="match status" value="1"/>
</dbReference>
<dbReference type="RefSeq" id="WP_235005553.1">
    <property type="nucleotide sequence ID" value="NZ_BGZJ01000001.1"/>
</dbReference>